<organism evidence="3 4">
    <name type="scientific">Catellatospora chokoriensis</name>
    <dbReference type="NCBI Taxonomy" id="310353"/>
    <lineage>
        <taxon>Bacteria</taxon>
        <taxon>Bacillati</taxon>
        <taxon>Actinomycetota</taxon>
        <taxon>Actinomycetes</taxon>
        <taxon>Micromonosporales</taxon>
        <taxon>Micromonosporaceae</taxon>
        <taxon>Catellatospora</taxon>
    </lineage>
</organism>
<sequence>MHAIRQYEFGPAENLRYEEVPDLIPGEGQVLIEVEAAGVHLIDTTIRSGSPGPFPPPRLPMTPGREVAGRVGGTGPGVDPAWRGRRVVAHLGMTSGGYASRAVAAVAALHEIPEPLTAPAAVAMIGTGRTAVGVLRLAQLRDSDAVLVTGAAGGLGTLLVQAAQRAGALVVGAAGGPDKVALVQRNGADIAADYREPGWAGKVRAELGERDLTVVLDGVGGTEGRAALELLAPLGRFLIFGGSAGTPTQLTTQDLYARGIVASSAIGPAMMKVAGGLRPLEEQALRDAAEGWFTPAITTFPLAEAARAHTALQTRATTGKVVLIP</sequence>
<dbReference type="InterPro" id="IPR013154">
    <property type="entry name" value="ADH-like_N"/>
</dbReference>
<dbReference type="PANTHER" id="PTHR44154:SF1">
    <property type="entry name" value="QUINONE OXIDOREDUCTASE"/>
    <property type="match status" value="1"/>
</dbReference>
<dbReference type="InterPro" id="IPR020843">
    <property type="entry name" value="ER"/>
</dbReference>
<dbReference type="Pfam" id="PF00107">
    <property type="entry name" value="ADH_zinc_N"/>
    <property type="match status" value="1"/>
</dbReference>
<evidence type="ECO:0000259" key="2">
    <source>
        <dbReference type="SMART" id="SM00829"/>
    </source>
</evidence>
<gene>
    <name evidence="3" type="ORF">Cch02nite_15450</name>
</gene>
<dbReference type="InterPro" id="IPR011032">
    <property type="entry name" value="GroES-like_sf"/>
</dbReference>
<dbReference type="Gene3D" id="3.40.50.720">
    <property type="entry name" value="NAD(P)-binding Rossmann-like Domain"/>
    <property type="match status" value="1"/>
</dbReference>
<dbReference type="SUPFAM" id="SSF51735">
    <property type="entry name" value="NAD(P)-binding Rossmann-fold domains"/>
    <property type="match status" value="1"/>
</dbReference>
<keyword evidence="1" id="KW-0521">NADP</keyword>
<dbReference type="EMBL" id="BONG01000007">
    <property type="protein sequence ID" value="GIF88101.1"/>
    <property type="molecule type" value="Genomic_DNA"/>
</dbReference>
<feature type="domain" description="Enoyl reductase (ER)" evidence="2">
    <location>
        <begin position="10"/>
        <end position="323"/>
    </location>
</feature>
<dbReference type="RefSeq" id="WP_191839888.1">
    <property type="nucleotide sequence ID" value="NZ_BAAALB010000020.1"/>
</dbReference>
<dbReference type="Gene3D" id="3.90.180.10">
    <property type="entry name" value="Medium-chain alcohol dehydrogenases, catalytic domain"/>
    <property type="match status" value="1"/>
</dbReference>
<name>A0A8J3JNB0_9ACTN</name>
<dbReference type="CDD" id="cd08244">
    <property type="entry name" value="MDR_enoyl_red"/>
    <property type="match status" value="1"/>
</dbReference>
<comment type="caution">
    <text evidence="3">The sequence shown here is derived from an EMBL/GenBank/DDBJ whole genome shotgun (WGS) entry which is preliminary data.</text>
</comment>
<protein>
    <submittedName>
        <fullName evidence="3">Oxidoreductase</fullName>
    </submittedName>
</protein>
<evidence type="ECO:0000313" key="4">
    <source>
        <dbReference type="Proteomes" id="UP000619293"/>
    </source>
</evidence>
<dbReference type="Proteomes" id="UP000619293">
    <property type="component" value="Unassembled WGS sequence"/>
</dbReference>
<dbReference type="InterPro" id="IPR051603">
    <property type="entry name" value="Zinc-ADH_QOR/CCCR"/>
</dbReference>
<dbReference type="AlphaFoldDB" id="A0A8J3JNB0"/>
<dbReference type="SMART" id="SM00829">
    <property type="entry name" value="PKS_ER"/>
    <property type="match status" value="1"/>
</dbReference>
<reference evidence="3 4" key="1">
    <citation type="submission" date="2021-01" db="EMBL/GenBank/DDBJ databases">
        <title>Whole genome shotgun sequence of Catellatospora chokoriensis NBRC 107358.</title>
        <authorList>
            <person name="Komaki H."/>
            <person name="Tamura T."/>
        </authorList>
    </citation>
    <scope>NUCLEOTIDE SEQUENCE [LARGE SCALE GENOMIC DNA]</scope>
    <source>
        <strain evidence="3 4">NBRC 107358</strain>
    </source>
</reference>
<proteinExistence type="predicted"/>
<dbReference type="InterPro" id="IPR036291">
    <property type="entry name" value="NAD(P)-bd_dom_sf"/>
</dbReference>
<accession>A0A8J3JNB0</accession>
<dbReference type="PANTHER" id="PTHR44154">
    <property type="entry name" value="QUINONE OXIDOREDUCTASE"/>
    <property type="match status" value="1"/>
</dbReference>
<evidence type="ECO:0000313" key="3">
    <source>
        <dbReference type="EMBL" id="GIF88101.1"/>
    </source>
</evidence>
<evidence type="ECO:0000256" key="1">
    <source>
        <dbReference type="ARBA" id="ARBA00022857"/>
    </source>
</evidence>
<dbReference type="SUPFAM" id="SSF50129">
    <property type="entry name" value="GroES-like"/>
    <property type="match status" value="1"/>
</dbReference>
<keyword evidence="4" id="KW-1185">Reference proteome</keyword>
<dbReference type="GO" id="GO:0016491">
    <property type="term" value="F:oxidoreductase activity"/>
    <property type="evidence" value="ECO:0007669"/>
    <property type="project" value="InterPro"/>
</dbReference>
<dbReference type="Pfam" id="PF08240">
    <property type="entry name" value="ADH_N"/>
    <property type="match status" value="1"/>
</dbReference>
<dbReference type="InterPro" id="IPR013149">
    <property type="entry name" value="ADH-like_C"/>
</dbReference>